<reference evidence="1 2" key="1">
    <citation type="submission" date="2018-06" db="EMBL/GenBank/DDBJ databases">
        <authorList>
            <consortium name="Pathogen Informatics"/>
            <person name="Doyle S."/>
        </authorList>
    </citation>
    <scope>NUCLEOTIDE SEQUENCE [LARGE SCALE GENOMIC DNA]</scope>
    <source>
        <strain evidence="1 2">NCTC12410</strain>
    </source>
</reference>
<proteinExistence type="predicted"/>
<dbReference type="Proteomes" id="UP000254841">
    <property type="component" value="Unassembled WGS sequence"/>
</dbReference>
<organism evidence="1 2">
    <name type="scientific">Helicobacter canis</name>
    <dbReference type="NCBI Taxonomy" id="29419"/>
    <lineage>
        <taxon>Bacteria</taxon>
        <taxon>Pseudomonadati</taxon>
        <taxon>Campylobacterota</taxon>
        <taxon>Epsilonproteobacteria</taxon>
        <taxon>Campylobacterales</taxon>
        <taxon>Helicobacteraceae</taxon>
        <taxon>Helicobacter</taxon>
    </lineage>
</organism>
<gene>
    <name evidence="1" type="ORF">NCTC12410_00499</name>
</gene>
<sequence length="192" mass="21591">MKKLMLILLICLTHLGADECFRMNGNTFCNNDVLQIDQTGQTILLKVFDIGGGRVSYDIFAFSFNPTSEQGLLGEAYSGAVPHYVTDQFKLGRVTKLYSNTPAMRKLLLNNLRYKENAKIKSVKAEAAKCKKGAEINSKNNAFVKQQLEALCAFVLEEQFRIEFMGKTIDISPSPWHEPSALDTYINIKQNN</sequence>
<name>A0A377J4F7_9HELI</name>
<evidence type="ECO:0000313" key="2">
    <source>
        <dbReference type="Proteomes" id="UP000254841"/>
    </source>
</evidence>
<accession>A0A377J4F7</accession>
<evidence type="ECO:0000313" key="1">
    <source>
        <dbReference type="EMBL" id="STO96683.1"/>
    </source>
</evidence>
<dbReference type="AlphaFoldDB" id="A0A377J4F7"/>
<dbReference type="OrthoDB" id="9881286at2"/>
<dbReference type="EMBL" id="UGHV01000001">
    <property type="protein sequence ID" value="STO96683.1"/>
    <property type="molecule type" value="Genomic_DNA"/>
</dbReference>
<protein>
    <submittedName>
        <fullName evidence="1">Uncharacterized protein</fullName>
    </submittedName>
</protein>
<dbReference type="RefSeq" id="WP_115010996.1">
    <property type="nucleotide sequence ID" value="NZ_UGHV01000001.1"/>
</dbReference>